<evidence type="ECO:0008006" key="8">
    <source>
        <dbReference type="Google" id="ProtNLM"/>
    </source>
</evidence>
<sequence>MILQNLFYQSLSATEGSLSADYGRISNMPDDSIFVTAALTLTDCIRQCVDFNRDLDIYVFDQCFAYNYQIDQYTCELIHSVKQMNYTIGFQTRWITGLKY</sequence>
<dbReference type="OrthoDB" id="9972778at2759"/>
<evidence type="ECO:0000313" key="3">
    <source>
        <dbReference type="EMBL" id="CAF0791880.1"/>
    </source>
</evidence>
<evidence type="ECO:0000313" key="6">
    <source>
        <dbReference type="EMBL" id="CAF3802188.1"/>
    </source>
</evidence>
<organism evidence="5 7">
    <name type="scientific">Adineta steineri</name>
    <dbReference type="NCBI Taxonomy" id="433720"/>
    <lineage>
        <taxon>Eukaryota</taxon>
        <taxon>Metazoa</taxon>
        <taxon>Spiralia</taxon>
        <taxon>Gnathifera</taxon>
        <taxon>Rotifera</taxon>
        <taxon>Eurotatoria</taxon>
        <taxon>Bdelloidea</taxon>
        <taxon>Adinetida</taxon>
        <taxon>Adinetidae</taxon>
        <taxon>Adineta</taxon>
    </lineage>
</organism>
<dbReference type="EMBL" id="CAJNOG010000017">
    <property type="protein sequence ID" value="CAF0763812.1"/>
    <property type="molecule type" value="Genomic_DNA"/>
</dbReference>
<dbReference type="Proteomes" id="UP000663845">
    <property type="component" value="Unassembled WGS sequence"/>
</dbReference>
<evidence type="ECO:0000313" key="4">
    <source>
        <dbReference type="EMBL" id="CAF3650855.1"/>
    </source>
</evidence>
<protein>
    <recommendedName>
        <fullName evidence="8">Apple domain-containing protein</fullName>
    </recommendedName>
</protein>
<accession>A0A818T8Z8</accession>
<dbReference type="Proteomes" id="UP000663868">
    <property type="component" value="Unassembled WGS sequence"/>
</dbReference>
<evidence type="ECO:0000313" key="2">
    <source>
        <dbReference type="EMBL" id="CAF0763812.1"/>
    </source>
</evidence>
<reference evidence="5" key="1">
    <citation type="submission" date="2021-02" db="EMBL/GenBank/DDBJ databases">
        <authorList>
            <person name="Nowell W R."/>
        </authorList>
    </citation>
    <scope>NUCLEOTIDE SEQUENCE</scope>
</reference>
<dbReference type="EMBL" id="CAJOAZ010000595">
    <property type="protein sequence ID" value="CAF3680470.1"/>
    <property type="molecule type" value="Genomic_DNA"/>
</dbReference>
<dbReference type="EMBL" id="CAJNON010000019">
    <property type="protein sequence ID" value="CAF0791880.1"/>
    <property type="molecule type" value="Genomic_DNA"/>
</dbReference>
<dbReference type="Proteomes" id="UP000663844">
    <property type="component" value="Unassembled WGS sequence"/>
</dbReference>
<dbReference type="EMBL" id="CAJOBB010001063">
    <property type="protein sequence ID" value="CAF3802188.1"/>
    <property type="molecule type" value="Genomic_DNA"/>
</dbReference>
<dbReference type="EMBL" id="CAJOAY010000385">
    <property type="protein sequence ID" value="CAF3650855.1"/>
    <property type="molecule type" value="Genomic_DNA"/>
</dbReference>
<dbReference type="AlphaFoldDB" id="A0A818T8Z8"/>
<comment type="caution">
    <text evidence="5">The sequence shown here is derived from an EMBL/GenBank/DDBJ whole genome shotgun (WGS) entry which is preliminary data.</text>
</comment>
<evidence type="ECO:0000313" key="1">
    <source>
        <dbReference type="EMBL" id="CAF0719616.1"/>
    </source>
</evidence>
<dbReference type="Proteomes" id="UP000663881">
    <property type="component" value="Unassembled WGS sequence"/>
</dbReference>
<dbReference type="Proteomes" id="UP000663891">
    <property type="component" value="Unassembled WGS sequence"/>
</dbReference>
<evidence type="ECO:0000313" key="5">
    <source>
        <dbReference type="EMBL" id="CAF3680470.1"/>
    </source>
</evidence>
<dbReference type="EMBL" id="CAJNOE010000008">
    <property type="protein sequence ID" value="CAF0719616.1"/>
    <property type="molecule type" value="Genomic_DNA"/>
</dbReference>
<proteinExistence type="predicted"/>
<gene>
    <name evidence="1" type="ORF">IZO911_LOCUS1763</name>
    <name evidence="2" type="ORF">JYZ213_LOCUS3218</name>
    <name evidence="6" type="ORF">KXQ929_LOCUS17109</name>
    <name evidence="4" type="ORF">OKA104_LOCUS9189</name>
    <name evidence="5" type="ORF">OXD698_LOCUS10881</name>
    <name evidence="3" type="ORF">VCS650_LOCUS3537</name>
</gene>
<name>A0A818T8Z8_9BILA</name>
<evidence type="ECO:0000313" key="7">
    <source>
        <dbReference type="Proteomes" id="UP000663844"/>
    </source>
</evidence>
<dbReference type="Proteomes" id="UP000663860">
    <property type="component" value="Unassembled WGS sequence"/>
</dbReference>